<protein>
    <submittedName>
        <fullName evidence="1">Uncharacterized protein</fullName>
    </submittedName>
</protein>
<reference evidence="1" key="1">
    <citation type="journal article" date="2022" name="Nat. Microbiol.">
        <title>Unique mobile elements and scalable gene flow at the prokaryote-eukaryote boundary revealed by circularized Asgard archaea genomes.</title>
        <authorList>
            <person name="Wu F."/>
            <person name="Speth D.R."/>
            <person name="Philosof A."/>
            <person name="Cremiere A."/>
            <person name="Narayanan A."/>
            <person name="Barco R.A."/>
            <person name="Connon S.A."/>
            <person name="Amend J.P."/>
            <person name="Antoshechkin I.A."/>
            <person name="Orphan V.J."/>
        </authorList>
    </citation>
    <scope>NUCLEOTIDE SEQUENCE</scope>
    <source>
        <strain evidence="1">PR6</strain>
    </source>
</reference>
<name>A0A9Y1BRD7_9ARCH</name>
<accession>A0A9Y1BRD7</accession>
<dbReference type="AlphaFoldDB" id="A0A9Y1BRD7"/>
<gene>
    <name evidence="1" type="ORF">K9W46_14505</name>
</gene>
<organism evidence="1">
    <name type="scientific">Candidatus Heimdallarchaeum endolithica</name>
    <dbReference type="NCBI Taxonomy" id="2876572"/>
    <lineage>
        <taxon>Archaea</taxon>
        <taxon>Promethearchaeati</taxon>
        <taxon>Candidatus Heimdallarchaeota</taxon>
        <taxon>Candidatus Heimdallarchaeia (ex Rinke et al. 2021) (nom. nud.)</taxon>
        <taxon>Candidatus Heimdallarchaeales</taxon>
        <taxon>Candidatus Heimdallarchaeaceae</taxon>
        <taxon>Candidatus Heimdallarchaeum</taxon>
    </lineage>
</organism>
<evidence type="ECO:0000313" key="1">
    <source>
        <dbReference type="EMBL" id="UJG43566.1"/>
    </source>
</evidence>
<dbReference type="Proteomes" id="UP001200513">
    <property type="component" value="Chromosome"/>
</dbReference>
<sequence length="194" mass="22665">MKKRITFVIIVILGLLNNVFVNSSTIVVDVEITFNTLTLEETGDNGEGEIWFKIINSAGITVYEKYFGDKNEGTYENIGISKKLYKYFEGDSLFIEVWDADPGADDLLFEGELYIKNSGPRTVEYSNMQFDYEKYYGWYTQEYFLVCWPDDRTYATFDIYGCSRSVPYEGWAWDYYGNNLSIDVSLRYYYSNIT</sequence>
<dbReference type="EMBL" id="CP084167">
    <property type="protein sequence ID" value="UJG43566.1"/>
    <property type="molecule type" value="Genomic_DNA"/>
</dbReference>
<proteinExistence type="predicted"/>